<proteinExistence type="predicted"/>
<dbReference type="InterPro" id="IPR017517">
    <property type="entry name" value="Maleyloyr_isom"/>
</dbReference>
<organism evidence="3 4">
    <name type="scientific">Krasilnikovia cinnamomea</name>
    <dbReference type="NCBI Taxonomy" id="349313"/>
    <lineage>
        <taxon>Bacteria</taxon>
        <taxon>Bacillati</taxon>
        <taxon>Actinomycetota</taxon>
        <taxon>Actinomycetes</taxon>
        <taxon>Micromonosporales</taxon>
        <taxon>Micromonosporaceae</taxon>
        <taxon>Krasilnikovia</taxon>
    </lineage>
</organism>
<evidence type="ECO:0000313" key="4">
    <source>
        <dbReference type="Proteomes" id="UP000292564"/>
    </source>
</evidence>
<dbReference type="SUPFAM" id="SSF109854">
    <property type="entry name" value="DinB/YfiT-like putative metalloenzymes"/>
    <property type="match status" value="1"/>
</dbReference>
<protein>
    <submittedName>
        <fullName evidence="3">Uncharacterized protein (TIGR03083 family)</fullName>
    </submittedName>
</protein>
<dbReference type="Proteomes" id="UP000292564">
    <property type="component" value="Unassembled WGS sequence"/>
</dbReference>
<dbReference type="InterPro" id="IPR024344">
    <property type="entry name" value="MDMPI_metal-binding"/>
</dbReference>
<dbReference type="PANTHER" id="PTHR40758:SF1">
    <property type="entry name" value="CONSERVED PROTEIN"/>
    <property type="match status" value="1"/>
</dbReference>
<dbReference type="GO" id="GO:0046872">
    <property type="term" value="F:metal ion binding"/>
    <property type="evidence" value="ECO:0007669"/>
    <property type="project" value="InterPro"/>
</dbReference>
<accession>A0A4Q7ZQP6</accession>
<dbReference type="PANTHER" id="PTHR40758">
    <property type="entry name" value="CONSERVED PROTEIN"/>
    <property type="match status" value="1"/>
</dbReference>
<dbReference type="Pfam" id="PF11716">
    <property type="entry name" value="MDMPI_N"/>
    <property type="match status" value="1"/>
</dbReference>
<dbReference type="NCBIfam" id="TIGR03083">
    <property type="entry name" value="maleylpyruvate isomerase family mycothiol-dependent enzyme"/>
    <property type="match status" value="1"/>
</dbReference>
<gene>
    <name evidence="3" type="ORF">EV385_4966</name>
</gene>
<evidence type="ECO:0000313" key="3">
    <source>
        <dbReference type="EMBL" id="RZU53081.1"/>
    </source>
</evidence>
<dbReference type="InterPro" id="IPR034660">
    <property type="entry name" value="DinB/YfiT-like"/>
</dbReference>
<feature type="domain" description="Mycothiol-dependent maleylpyruvate isomerase metal-binding" evidence="2">
    <location>
        <begin position="24"/>
        <end position="151"/>
    </location>
</feature>
<evidence type="ECO:0000259" key="1">
    <source>
        <dbReference type="Pfam" id="PF07398"/>
    </source>
</evidence>
<reference evidence="3 4" key="1">
    <citation type="submission" date="2019-02" db="EMBL/GenBank/DDBJ databases">
        <title>Sequencing the genomes of 1000 actinobacteria strains.</title>
        <authorList>
            <person name="Klenk H.-P."/>
        </authorList>
    </citation>
    <scope>NUCLEOTIDE SEQUENCE [LARGE SCALE GENOMIC DNA]</scope>
    <source>
        <strain evidence="3 4">DSM 45162</strain>
    </source>
</reference>
<name>A0A4Q7ZQP6_9ACTN</name>
<dbReference type="AlphaFoldDB" id="A0A4Q7ZQP6"/>
<dbReference type="Pfam" id="PF07398">
    <property type="entry name" value="MDMPI_C"/>
    <property type="match status" value="1"/>
</dbReference>
<comment type="caution">
    <text evidence="3">The sequence shown here is derived from an EMBL/GenBank/DDBJ whole genome shotgun (WGS) entry which is preliminary data.</text>
</comment>
<dbReference type="GO" id="GO:0005886">
    <property type="term" value="C:plasma membrane"/>
    <property type="evidence" value="ECO:0007669"/>
    <property type="project" value="TreeGrafter"/>
</dbReference>
<feature type="domain" description="MDMPI C-terminal" evidence="1">
    <location>
        <begin position="165"/>
        <end position="254"/>
    </location>
</feature>
<dbReference type="Gene3D" id="1.20.120.450">
    <property type="entry name" value="dinb family like domain"/>
    <property type="match status" value="1"/>
</dbReference>
<evidence type="ECO:0000259" key="2">
    <source>
        <dbReference type="Pfam" id="PF11716"/>
    </source>
</evidence>
<dbReference type="EMBL" id="SHKY01000001">
    <property type="protein sequence ID" value="RZU53081.1"/>
    <property type="molecule type" value="Genomic_DNA"/>
</dbReference>
<keyword evidence="4" id="KW-1185">Reference proteome</keyword>
<dbReference type="InterPro" id="IPR010872">
    <property type="entry name" value="MDMPI_C-term_domain"/>
</dbReference>
<sequence length="262" mass="27658">MTVGPGCYNHRMTPTPSLSELLSLIDERSAALRAAVDAAGALDVPVPGCPDWSLRELTIHLGEVQRFWSVVVADADPDGAPSHDRIPDPEPLGDLLTWSAESTRLLLDALTQAGPDRPCWTWWGPSGAPMTAAAVARHQVQEAAVHAFDAQEAIGKPEPLPSAAAIDGVAEFVQVGLGSEGAWPHDPARIAFAAAEGSSWPVELSAEGVRLDPTGGAAPLATVRAPASDLVLALYRRIPLDRVQVDGDRAVVERLLAWGDTE</sequence>